<dbReference type="AlphaFoldDB" id="Q5NYR9"/>
<name>Q5NYR9_AROAE</name>
<keyword evidence="4" id="KW-0233">DNA recombination</keyword>
<keyword evidence="3" id="KW-0238">DNA-binding</keyword>
<protein>
    <submittedName>
        <fullName evidence="6">Integrase or site-specific recombinase</fullName>
    </submittedName>
</protein>
<comment type="similarity">
    <text evidence="1">Belongs to the 'phage' integrase family.</text>
</comment>
<dbReference type="InterPro" id="IPR011010">
    <property type="entry name" value="DNA_brk_join_enz"/>
</dbReference>
<dbReference type="PANTHER" id="PTHR30349:SF41">
    <property type="entry name" value="INTEGRASE_RECOMBINASE PROTEIN MJ0367-RELATED"/>
    <property type="match status" value="1"/>
</dbReference>
<dbReference type="GO" id="GO:0003677">
    <property type="term" value="F:DNA binding"/>
    <property type="evidence" value="ECO:0007669"/>
    <property type="project" value="UniProtKB-KW"/>
</dbReference>
<evidence type="ECO:0000259" key="5">
    <source>
        <dbReference type="PROSITE" id="PS51898"/>
    </source>
</evidence>
<dbReference type="CDD" id="cd00397">
    <property type="entry name" value="DNA_BRE_C"/>
    <property type="match status" value="1"/>
</dbReference>
<evidence type="ECO:0000256" key="1">
    <source>
        <dbReference type="ARBA" id="ARBA00008857"/>
    </source>
</evidence>
<evidence type="ECO:0000256" key="2">
    <source>
        <dbReference type="ARBA" id="ARBA00022908"/>
    </source>
</evidence>
<dbReference type="HOGENOM" id="CLU_068392_0_0_4"/>
<organism evidence="6 7">
    <name type="scientific">Aromatoleum aromaticum (strain DSM 19018 / LMG 30748 / EbN1)</name>
    <name type="common">Azoarcus sp. (strain EbN1)</name>
    <dbReference type="NCBI Taxonomy" id="76114"/>
    <lineage>
        <taxon>Bacteria</taxon>
        <taxon>Pseudomonadati</taxon>
        <taxon>Pseudomonadota</taxon>
        <taxon>Betaproteobacteria</taxon>
        <taxon>Rhodocyclales</taxon>
        <taxon>Rhodocyclaceae</taxon>
        <taxon>Aromatoleum</taxon>
    </lineage>
</organism>
<dbReference type="Pfam" id="PF00589">
    <property type="entry name" value="Phage_integrase"/>
    <property type="match status" value="1"/>
</dbReference>
<keyword evidence="7" id="KW-1185">Reference proteome</keyword>
<dbReference type="eggNOG" id="COG4974">
    <property type="taxonomic scope" value="Bacteria"/>
</dbReference>
<evidence type="ECO:0000256" key="3">
    <source>
        <dbReference type="ARBA" id="ARBA00023125"/>
    </source>
</evidence>
<dbReference type="InterPro" id="IPR002104">
    <property type="entry name" value="Integrase_catalytic"/>
</dbReference>
<sequence length="333" mass="36989">MTRLPMTAPSASLFDSDQAWLTTPQEALVAWLMAPDFVITKAGTQQPLRASSVVVYRAMGSKFVREVLLGGDGRPLKTWRDVEAEDIHTFLARNELKRGIRNRYVRLLERLFDHLMAKGIVPGNPARGLAIKEPSKSNQYNDKTQWLTEAQQEAVVAALPQPEGWKGARNRALVATVLGGGLKVSEVIKLTNGCVGPRQEDGSLYIDVYPAGAGRRHRTRVAVFAAAILMEWMTTRKQLTIPSELLFPAKLAGGVLHPATVYRQVAAVLAEARIDPTLIKRRGARTLRNTFAINELEEGKQPELVGEYLGHRAARSTRYYTALVRKPSPFREK</sequence>
<evidence type="ECO:0000313" key="7">
    <source>
        <dbReference type="Proteomes" id="UP000006552"/>
    </source>
</evidence>
<dbReference type="GO" id="GO:0006310">
    <property type="term" value="P:DNA recombination"/>
    <property type="evidence" value="ECO:0007669"/>
    <property type="project" value="UniProtKB-KW"/>
</dbReference>
<dbReference type="EMBL" id="CR555306">
    <property type="protein sequence ID" value="CAI09795.1"/>
    <property type="molecule type" value="Genomic_DNA"/>
</dbReference>
<dbReference type="InterPro" id="IPR050090">
    <property type="entry name" value="Tyrosine_recombinase_XerCD"/>
</dbReference>
<feature type="domain" description="Tyr recombinase" evidence="5">
    <location>
        <begin position="142"/>
        <end position="333"/>
    </location>
</feature>
<evidence type="ECO:0000313" key="6">
    <source>
        <dbReference type="EMBL" id="CAI09795.1"/>
    </source>
</evidence>
<dbReference type="Proteomes" id="UP000006552">
    <property type="component" value="Chromosome"/>
</dbReference>
<evidence type="ECO:0000256" key="4">
    <source>
        <dbReference type="ARBA" id="ARBA00023172"/>
    </source>
</evidence>
<dbReference type="GO" id="GO:0015074">
    <property type="term" value="P:DNA integration"/>
    <property type="evidence" value="ECO:0007669"/>
    <property type="project" value="UniProtKB-KW"/>
</dbReference>
<dbReference type="KEGG" id="eba:ebA6415"/>
<keyword evidence="2" id="KW-0229">DNA integration</keyword>
<proteinExistence type="inferred from homology"/>
<dbReference type="SUPFAM" id="SSF56349">
    <property type="entry name" value="DNA breaking-rejoining enzymes"/>
    <property type="match status" value="1"/>
</dbReference>
<dbReference type="STRING" id="76114.ebA6415"/>
<reference evidence="6 7" key="1">
    <citation type="journal article" date="2005" name="Arch. Microbiol.">
        <title>The genome sequence of an anaerobic aromatic-degrading denitrifying bacterium, strain EbN1.</title>
        <authorList>
            <person name="Rabus R."/>
            <person name="Kube M."/>
            <person name="Heider J."/>
            <person name="Beck A."/>
            <person name="Heitmann K."/>
            <person name="Widdel F."/>
            <person name="Reinhardt R."/>
        </authorList>
    </citation>
    <scope>NUCLEOTIDE SEQUENCE [LARGE SCALE GENOMIC DNA]</scope>
    <source>
        <strain evidence="6 7">EbN1</strain>
    </source>
</reference>
<dbReference type="PANTHER" id="PTHR30349">
    <property type="entry name" value="PHAGE INTEGRASE-RELATED"/>
    <property type="match status" value="1"/>
</dbReference>
<accession>Q5NYR9</accession>
<dbReference type="PROSITE" id="PS51898">
    <property type="entry name" value="TYR_RECOMBINASE"/>
    <property type="match status" value="1"/>
</dbReference>
<gene>
    <name evidence="6" type="primary">int</name>
    <name evidence="6" type="ORF">ebA6415</name>
</gene>
<dbReference type="Gene3D" id="1.10.443.10">
    <property type="entry name" value="Intergrase catalytic core"/>
    <property type="match status" value="1"/>
</dbReference>
<dbReference type="InterPro" id="IPR013762">
    <property type="entry name" value="Integrase-like_cat_sf"/>
</dbReference>